<protein>
    <submittedName>
        <fullName evidence="1">Nucleic acid-binding protein</fullName>
    </submittedName>
</protein>
<dbReference type="EMBL" id="JBHTBF010000002">
    <property type="protein sequence ID" value="MFC7318118.1"/>
    <property type="molecule type" value="Genomic_DNA"/>
</dbReference>
<evidence type="ECO:0000313" key="1">
    <source>
        <dbReference type="EMBL" id="MFC7318118.1"/>
    </source>
</evidence>
<reference evidence="1 2" key="1">
    <citation type="journal article" date="2019" name="Int. J. Syst. Evol. Microbiol.">
        <title>The Global Catalogue of Microorganisms (GCM) 10K type strain sequencing project: providing services to taxonomists for standard genome sequencing and annotation.</title>
        <authorList>
            <consortium name="The Broad Institute Genomics Platform"/>
            <consortium name="The Broad Institute Genome Sequencing Center for Infectious Disease"/>
            <person name="Wu L."/>
            <person name="Ma J."/>
        </authorList>
    </citation>
    <scope>NUCLEOTIDE SEQUENCE [LARGE SCALE GENOMIC DNA]</scope>
    <source>
        <strain evidence="1 2">PSR21</strain>
    </source>
</reference>
<dbReference type="PANTHER" id="PTHR39550">
    <property type="entry name" value="SLL0658 PROTEIN"/>
    <property type="match status" value="1"/>
</dbReference>
<evidence type="ECO:0000313" key="2">
    <source>
        <dbReference type="Proteomes" id="UP001596547"/>
    </source>
</evidence>
<dbReference type="GeneID" id="79315194"/>
<name>A0ABD6AE00_9EURY</name>
<dbReference type="Proteomes" id="UP001596547">
    <property type="component" value="Unassembled WGS sequence"/>
</dbReference>
<organism evidence="1 2">
    <name type="scientific">Halomarina halobia</name>
    <dbReference type="NCBI Taxonomy" id="3033386"/>
    <lineage>
        <taxon>Archaea</taxon>
        <taxon>Methanobacteriati</taxon>
        <taxon>Methanobacteriota</taxon>
        <taxon>Stenosarchaea group</taxon>
        <taxon>Halobacteria</taxon>
        <taxon>Halobacteriales</taxon>
        <taxon>Natronomonadaceae</taxon>
        <taxon>Halomarina</taxon>
    </lineage>
</organism>
<sequence>MTLVAVSDAGPLIHLAEIDSLDFPSAFDALVIPRTVYRELEEGGVPEGLSEVDHDLVTAEGDPSVTAELDPGETAALAVANERDAILLTDDFAAREAATAADVEVHGSLGIIALGYARGTLAREEAASLMRALQRETSLFVTDAVVERGIDLLDDR</sequence>
<dbReference type="RefSeq" id="WP_276305604.1">
    <property type="nucleotide sequence ID" value="NZ_CP119992.1"/>
</dbReference>
<dbReference type="PANTHER" id="PTHR39550:SF1">
    <property type="entry name" value="SLL0658 PROTEIN"/>
    <property type="match status" value="1"/>
</dbReference>
<comment type="caution">
    <text evidence="1">The sequence shown here is derived from an EMBL/GenBank/DDBJ whole genome shotgun (WGS) entry which is preliminary data.</text>
</comment>
<dbReference type="InterPro" id="IPR029060">
    <property type="entry name" value="PIN-like_dom_sf"/>
</dbReference>
<dbReference type="AlphaFoldDB" id="A0ABD6AE00"/>
<dbReference type="Pfam" id="PF11848">
    <property type="entry name" value="DUF3368"/>
    <property type="match status" value="1"/>
</dbReference>
<gene>
    <name evidence="1" type="ORF">ACFQPE_15145</name>
</gene>
<keyword evidence="2" id="KW-1185">Reference proteome</keyword>
<proteinExistence type="predicted"/>
<accession>A0ABD6AE00</accession>
<dbReference type="InterPro" id="IPR021799">
    <property type="entry name" value="PIN-like_prokaryotic"/>
</dbReference>
<dbReference type="SUPFAM" id="SSF88723">
    <property type="entry name" value="PIN domain-like"/>
    <property type="match status" value="1"/>
</dbReference>